<dbReference type="EMBL" id="GL870950">
    <property type="protein sequence ID" value="EGC39855.1"/>
    <property type="molecule type" value="Genomic_DNA"/>
</dbReference>
<dbReference type="VEuPathDB" id="AmoebaDB:DICPUDRAFT_26130"/>
<dbReference type="OrthoDB" id="2746at2759"/>
<dbReference type="Gene3D" id="3.30.300.130">
    <property type="entry name" value="Fe-S cluster assembly (FSCA)"/>
    <property type="match status" value="1"/>
</dbReference>
<dbReference type="Proteomes" id="UP000001064">
    <property type="component" value="Unassembled WGS sequence"/>
</dbReference>
<dbReference type="FunCoup" id="F0Z896">
    <property type="interactions" value="1"/>
</dbReference>
<dbReference type="InterPro" id="IPR002744">
    <property type="entry name" value="MIP18-like"/>
</dbReference>
<dbReference type="PANTHER" id="PTHR12377">
    <property type="entry name" value="CYTOSOLIC IRON-SULFUR ASSEMBLY COMPONENT 2B-RELATED"/>
    <property type="match status" value="1"/>
</dbReference>
<sequence>MINYNNNIIDSIDVFDIIRHIKDPEYPNTLEQLKVVNEDWITVEDNINDKKDCCYIKIYFTPTVPHCHLAPTIALCIREKINQYLPKRSKIEIYITPGSHQTEEEINKQINDKERIIAALENPEIYDLVQKCIKEDEY</sequence>
<dbReference type="SUPFAM" id="SSF117916">
    <property type="entry name" value="Fe-S cluster assembly (FSCA) domain-like"/>
    <property type="match status" value="1"/>
</dbReference>
<dbReference type="STRING" id="5786.F0Z896"/>
<dbReference type="InterPro" id="IPR034904">
    <property type="entry name" value="FSCA_dom_sf"/>
</dbReference>
<dbReference type="eggNOG" id="KOG3381">
    <property type="taxonomic scope" value="Eukaryota"/>
</dbReference>
<dbReference type="OMA" id="HELGYRN"/>
<protein>
    <recommendedName>
        <fullName evidence="3">MIP18 family-like domain-containing protein</fullName>
    </recommendedName>
</protein>
<dbReference type="InParanoid" id="F0Z896"/>
<evidence type="ECO:0000256" key="1">
    <source>
        <dbReference type="ARBA" id="ARBA00010381"/>
    </source>
</evidence>
<feature type="domain" description="MIP18 family-like" evidence="3">
    <location>
        <begin position="13"/>
        <end position="90"/>
    </location>
</feature>
<dbReference type="GeneID" id="10509549"/>
<dbReference type="RefSeq" id="XP_003283606.1">
    <property type="nucleotide sequence ID" value="XM_003283558.1"/>
</dbReference>
<evidence type="ECO:0000313" key="5">
    <source>
        <dbReference type="Proteomes" id="UP000001064"/>
    </source>
</evidence>
<evidence type="ECO:0000256" key="2">
    <source>
        <dbReference type="ARBA" id="ARBA00022829"/>
    </source>
</evidence>
<gene>
    <name evidence="4" type="ORF">DICPUDRAFT_26130</name>
</gene>
<keyword evidence="2" id="KW-0159">Chromosome partition</keyword>
<name>F0Z896_DICPU</name>
<accession>F0Z896</accession>
<dbReference type="GO" id="GO:0007059">
    <property type="term" value="P:chromosome segregation"/>
    <property type="evidence" value="ECO:0007669"/>
    <property type="project" value="UniProtKB-KW"/>
</dbReference>
<evidence type="ECO:0000259" key="3">
    <source>
        <dbReference type="Pfam" id="PF01883"/>
    </source>
</evidence>
<reference evidence="5" key="1">
    <citation type="journal article" date="2011" name="Genome Biol.">
        <title>Comparative genomics of the social amoebae Dictyostelium discoideum and Dictyostelium purpureum.</title>
        <authorList>
            <consortium name="US DOE Joint Genome Institute (JGI-PGF)"/>
            <person name="Sucgang R."/>
            <person name="Kuo A."/>
            <person name="Tian X."/>
            <person name="Salerno W."/>
            <person name="Parikh A."/>
            <person name="Feasley C.L."/>
            <person name="Dalin E."/>
            <person name="Tu H."/>
            <person name="Huang E."/>
            <person name="Barry K."/>
            <person name="Lindquist E."/>
            <person name="Shapiro H."/>
            <person name="Bruce D."/>
            <person name="Schmutz J."/>
            <person name="Salamov A."/>
            <person name="Fey P."/>
            <person name="Gaudet P."/>
            <person name="Anjard C."/>
            <person name="Babu M.M."/>
            <person name="Basu S."/>
            <person name="Bushmanova Y."/>
            <person name="van der Wel H."/>
            <person name="Katoh-Kurasawa M."/>
            <person name="Dinh C."/>
            <person name="Coutinho P.M."/>
            <person name="Saito T."/>
            <person name="Elias M."/>
            <person name="Schaap P."/>
            <person name="Kay R.R."/>
            <person name="Henrissat B."/>
            <person name="Eichinger L."/>
            <person name="Rivero F."/>
            <person name="Putnam N.H."/>
            <person name="West C.M."/>
            <person name="Loomis W.F."/>
            <person name="Chisholm R.L."/>
            <person name="Shaulsky G."/>
            <person name="Strassmann J.E."/>
            <person name="Queller D.C."/>
            <person name="Kuspa A."/>
            <person name="Grigoriev I.V."/>
        </authorList>
    </citation>
    <scope>NUCLEOTIDE SEQUENCE [LARGE SCALE GENOMIC DNA]</scope>
    <source>
        <strain evidence="5">QSDP1</strain>
    </source>
</reference>
<dbReference type="InterPro" id="IPR039796">
    <property type="entry name" value="MIP18"/>
</dbReference>
<dbReference type="FunFam" id="3.30.300.130:FF:000004">
    <property type="entry name" value="cytosolic iron-sulfur assembly component 2A"/>
    <property type="match status" value="1"/>
</dbReference>
<organism evidence="4 5">
    <name type="scientific">Dictyostelium purpureum</name>
    <name type="common">Slime mold</name>
    <dbReference type="NCBI Taxonomy" id="5786"/>
    <lineage>
        <taxon>Eukaryota</taxon>
        <taxon>Amoebozoa</taxon>
        <taxon>Evosea</taxon>
        <taxon>Eumycetozoa</taxon>
        <taxon>Dictyostelia</taxon>
        <taxon>Dictyosteliales</taxon>
        <taxon>Dictyosteliaceae</taxon>
        <taxon>Dictyostelium</taxon>
    </lineage>
</organism>
<dbReference type="Gene3D" id="6.10.250.1280">
    <property type="match status" value="1"/>
</dbReference>
<dbReference type="AlphaFoldDB" id="F0Z896"/>
<proteinExistence type="inferred from homology"/>
<dbReference type="PANTHER" id="PTHR12377:SF2">
    <property type="entry name" value="CYTOSOLIC IRON-SULFUR ASSEMBLY COMPONENT 2A"/>
    <property type="match status" value="1"/>
</dbReference>
<evidence type="ECO:0000313" key="4">
    <source>
        <dbReference type="EMBL" id="EGC39855.1"/>
    </source>
</evidence>
<keyword evidence="5" id="KW-1185">Reference proteome</keyword>
<dbReference type="Pfam" id="PF01883">
    <property type="entry name" value="FeS_assembly_P"/>
    <property type="match status" value="1"/>
</dbReference>
<comment type="similarity">
    <text evidence="1">Belongs to the MIP18 family.</text>
</comment>
<dbReference type="GO" id="GO:0051604">
    <property type="term" value="P:protein maturation"/>
    <property type="evidence" value="ECO:0000318"/>
    <property type="project" value="GO_Central"/>
</dbReference>
<dbReference type="KEGG" id="dpp:DICPUDRAFT_26130"/>